<dbReference type="PROSITE" id="PS00092">
    <property type="entry name" value="N6_MTASE"/>
    <property type="match status" value="1"/>
</dbReference>
<dbReference type="GO" id="GO:0003676">
    <property type="term" value="F:nucleic acid binding"/>
    <property type="evidence" value="ECO:0007669"/>
    <property type="project" value="InterPro"/>
</dbReference>
<dbReference type="SUPFAM" id="SSF53335">
    <property type="entry name" value="S-adenosyl-L-methionine-dependent methyltransferases"/>
    <property type="match status" value="1"/>
</dbReference>
<reference evidence="1" key="1">
    <citation type="submission" date="2017-04" db="EMBL/GenBank/DDBJ databases">
        <title>Population genomics of picophytoplankton unveils novel chromosome hypervariability.</title>
        <authorList>
            <consortium name="DOE Joint Genome Institute"/>
            <person name="Blanc-Mathieu R."/>
            <person name="Krasovec M."/>
            <person name="Hebrard M."/>
            <person name="Yau S."/>
            <person name="Desgranges E."/>
            <person name="Martin J."/>
            <person name="Schackwitz W."/>
            <person name="Kuo A."/>
            <person name="Salin G."/>
            <person name="Donnadieu C."/>
            <person name="Desdevises Y."/>
            <person name="Sanchez-Ferandin S."/>
            <person name="Moreau H."/>
            <person name="Rivals E."/>
            <person name="Grigoriev I.V."/>
            <person name="Grimsley N."/>
            <person name="Eyre-Walker A."/>
            <person name="Piganeau G."/>
        </authorList>
    </citation>
    <scope>NUCLEOTIDE SEQUENCE [LARGE SCALE GENOMIC DNA]</scope>
    <source>
        <strain evidence="1">RCC 1115</strain>
    </source>
</reference>
<dbReference type="CDD" id="cd02440">
    <property type="entry name" value="AdoMet_MTases"/>
    <property type="match status" value="1"/>
</dbReference>
<organism evidence="1">
    <name type="scientific">Ostreococcus tauri</name>
    <name type="common">Marine green alga</name>
    <dbReference type="NCBI Taxonomy" id="70448"/>
    <lineage>
        <taxon>Eukaryota</taxon>
        <taxon>Viridiplantae</taxon>
        <taxon>Chlorophyta</taxon>
        <taxon>Mamiellophyceae</taxon>
        <taxon>Mamiellales</taxon>
        <taxon>Bathycoccaceae</taxon>
        <taxon>Ostreococcus</taxon>
    </lineage>
</organism>
<dbReference type="Proteomes" id="UP000195557">
    <property type="component" value="Unassembled WGS sequence"/>
</dbReference>
<dbReference type="InterPro" id="IPR029063">
    <property type="entry name" value="SAM-dependent_MTases_sf"/>
</dbReference>
<proteinExistence type="predicted"/>
<dbReference type="InterPro" id="IPR002052">
    <property type="entry name" value="DNA_methylase_N6_adenine_CS"/>
</dbReference>
<dbReference type="EMBL" id="KZ155790">
    <property type="protein sequence ID" value="OUS45484.1"/>
    <property type="molecule type" value="Genomic_DNA"/>
</dbReference>
<gene>
    <name evidence="1" type="ORF">BE221DRAFT_193175</name>
</gene>
<name>A0A1Y5IBA9_OSTTA</name>
<keyword evidence="1" id="KW-0808">Transferase</keyword>
<dbReference type="PANTHER" id="PTHR23290:SF0">
    <property type="entry name" value="RRNA N6-ADENOSINE-METHYLTRANSFERASE METTL5"/>
    <property type="match status" value="1"/>
</dbReference>
<keyword evidence="1" id="KW-0489">Methyltransferase</keyword>
<evidence type="ECO:0000313" key="1">
    <source>
        <dbReference type="EMBL" id="OUS45484.1"/>
    </source>
</evidence>
<dbReference type="GO" id="GO:0008988">
    <property type="term" value="F:rRNA (adenine-N6-)-methyltransferase activity"/>
    <property type="evidence" value="ECO:0007669"/>
    <property type="project" value="TreeGrafter"/>
</dbReference>
<dbReference type="Pfam" id="PF06325">
    <property type="entry name" value="PrmA"/>
    <property type="match status" value="1"/>
</dbReference>
<dbReference type="AlphaFoldDB" id="A0A1Y5IBA9"/>
<feature type="non-terminal residue" evidence="1">
    <location>
        <position position="198"/>
    </location>
</feature>
<protein>
    <submittedName>
        <fullName evidence="1">S-adenosyl-L-methionine-dependent methyltransferase</fullName>
    </submittedName>
</protein>
<dbReference type="eggNOG" id="KOG3420">
    <property type="taxonomic scope" value="Eukaryota"/>
</dbReference>
<dbReference type="Gene3D" id="3.40.50.150">
    <property type="entry name" value="Vaccinia Virus protein VP39"/>
    <property type="match status" value="1"/>
</dbReference>
<dbReference type="PANTHER" id="PTHR23290">
    <property type="entry name" value="RRNA N6-ADENOSINE-METHYLTRANSFERASE METTL5"/>
    <property type="match status" value="1"/>
</dbReference>
<dbReference type="InterPro" id="IPR051720">
    <property type="entry name" value="rRNA_MeTrfase/Polyamine_Synth"/>
</dbReference>
<accession>A0A1Y5IBA9</accession>
<sequence length="198" mass="21091">MRARRLESLLSDVAPFEAPKQALEQYPTNPELAAGVVHHARARGDVEDKVVVDLGCGTGMLAIAAIVCDAGGVIGIDVDADALATARANCARFDPALEPEFVLADVVRDIGRGRERVGGDDDGTSSSSRRIPIRGDTVLMNPPFGTRRAGADVAFLKAAFKIASGAIYSFHKTSTRSHIERVAMMRFGAREAEVLAQM</sequence>